<dbReference type="Proteomes" id="UP001234989">
    <property type="component" value="Chromosome 4"/>
</dbReference>
<protein>
    <recommendedName>
        <fullName evidence="4">RNase H type-1 domain-containing protein</fullName>
    </recommendedName>
</protein>
<sequence>MIRMEWRIPWELIERIEEIHEMMKIINIQIRHIFREANQLANFITNVAIEQELEGKQQYQHFNQLPSRAKRILNMDKQQISSIRIRTRRINSTSDHQHGKHRKSYRITQL</sequence>
<keyword evidence="3" id="KW-1185">Reference proteome</keyword>
<dbReference type="EMBL" id="CP133615">
    <property type="protein sequence ID" value="WMV24402.1"/>
    <property type="molecule type" value="Genomic_DNA"/>
</dbReference>
<evidence type="ECO:0000256" key="1">
    <source>
        <dbReference type="SAM" id="MobiDB-lite"/>
    </source>
</evidence>
<feature type="compositionally biased region" description="Basic residues" evidence="1">
    <location>
        <begin position="98"/>
        <end position="110"/>
    </location>
</feature>
<proteinExistence type="predicted"/>
<evidence type="ECO:0000313" key="2">
    <source>
        <dbReference type="EMBL" id="WMV24402.1"/>
    </source>
</evidence>
<reference evidence="2" key="1">
    <citation type="submission" date="2023-08" db="EMBL/GenBank/DDBJ databases">
        <title>A de novo genome assembly of Solanum verrucosum Schlechtendal, a Mexican diploid species geographically isolated from the other diploid A-genome species in potato relatives.</title>
        <authorList>
            <person name="Hosaka K."/>
        </authorList>
    </citation>
    <scope>NUCLEOTIDE SEQUENCE</scope>
    <source>
        <tissue evidence="2">Young leaves</tissue>
    </source>
</reference>
<organism evidence="2 3">
    <name type="scientific">Solanum verrucosum</name>
    <dbReference type="NCBI Taxonomy" id="315347"/>
    <lineage>
        <taxon>Eukaryota</taxon>
        <taxon>Viridiplantae</taxon>
        <taxon>Streptophyta</taxon>
        <taxon>Embryophyta</taxon>
        <taxon>Tracheophyta</taxon>
        <taxon>Spermatophyta</taxon>
        <taxon>Magnoliopsida</taxon>
        <taxon>eudicotyledons</taxon>
        <taxon>Gunneridae</taxon>
        <taxon>Pentapetalae</taxon>
        <taxon>asterids</taxon>
        <taxon>lamiids</taxon>
        <taxon>Solanales</taxon>
        <taxon>Solanaceae</taxon>
        <taxon>Solanoideae</taxon>
        <taxon>Solaneae</taxon>
        <taxon>Solanum</taxon>
    </lineage>
</organism>
<name>A0AAF0QIK6_SOLVR</name>
<dbReference type="AlphaFoldDB" id="A0AAF0QIK6"/>
<evidence type="ECO:0008006" key="4">
    <source>
        <dbReference type="Google" id="ProtNLM"/>
    </source>
</evidence>
<feature type="region of interest" description="Disordered" evidence="1">
    <location>
        <begin position="87"/>
        <end position="110"/>
    </location>
</feature>
<evidence type="ECO:0000313" key="3">
    <source>
        <dbReference type="Proteomes" id="UP001234989"/>
    </source>
</evidence>
<gene>
    <name evidence="2" type="ORF">MTR67_017787</name>
</gene>
<accession>A0AAF0QIK6</accession>